<dbReference type="Proteomes" id="UP000050535">
    <property type="component" value="Unassembled WGS sequence"/>
</dbReference>
<keyword evidence="3" id="KW-1185">Reference proteome</keyword>
<organism evidence="2 3">
    <name type="scientific">Halolamina pelagica</name>
    <dbReference type="NCBI Taxonomy" id="699431"/>
    <lineage>
        <taxon>Archaea</taxon>
        <taxon>Methanobacteriati</taxon>
        <taxon>Methanobacteriota</taxon>
        <taxon>Stenosarchaea group</taxon>
        <taxon>Halobacteria</taxon>
        <taxon>Halobacteriales</taxon>
        <taxon>Haloferacaceae</taxon>
    </lineage>
</organism>
<dbReference type="EMBL" id="LGUC01000001">
    <property type="protein sequence ID" value="KPN30500.1"/>
    <property type="molecule type" value="Genomic_DNA"/>
</dbReference>
<dbReference type="AlphaFoldDB" id="A0A0P7I1C1"/>
<dbReference type="SUPFAM" id="SSF75304">
    <property type="entry name" value="Amidase signature (AS) enzymes"/>
    <property type="match status" value="1"/>
</dbReference>
<keyword evidence="2" id="KW-0378">Hydrolase</keyword>
<accession>A0A0P7I1C1</accession>
<dbReference type="GO" id="GO:0004040">
    <property type="term" value="F:amidase activity"/>
    <property type="evidence" value="ECO:0007669"/>
    <property type="project" value="UniProtKB-EC"/>
</dbReference>
<dbReference type="EC" id="3.5.1.4" evidence="2"/>
<name>A0A0P7I1C1_9EURY</name>
<reference evidence="3" key="1">
    <citation type="submission" date="2013-11" db="EMBL/GenBank/DDBJ databases">
        <authorList>
            <person name="Hoang H.T."/>
            <person name="Killian M.L."/>
            <person name="Madson D.M."/>
            <person name="Arruda P.H.E."/>
            <person name="Sun D."/>
            <person name="Schwartz K.J."/>
            <person name="Yoon K."/>
        </authorList>
    </citation>
    <scope>NUCLEOTIDE SEQUENCE [LARGE SCALE GENOMIC DNA]</scope>
    <source>
        <strain evidence="3">CDK2</strain>
    </source>
</reference>
<evidence type="ECO:0000313" key="2">
    <source>
        <dbReference type="EMBL" id="KPN30500.1"/>
    </source>
</evidence>
<gene>
    <name evidence="2" type="ORF">SY89_01235</name>
</gene>
<dbReference type="InterPro" id="IPR036928">
    <property type="entry name" value="AS_sf"/>
</dbReference>
<dbReference type="STRING" id="699431.SY89_01235"/>
<evidence type="ECO:0000259" key="1">
    <source>
        <dbReference type="Pfam" id="PF01425"/>
    </source>
</evidence>
<dbReference type="Gene3D" id="3.90.1300.10">
    <property type="entry name" value="Amidase signature (AS) domain"/>
    <property type="match status" value="1"/>
</dbReference>
<sequence length="74" mass="7273">MPGDGGPSVLDTVTNTAPFNATGAPAVSIPCGEVDGRPVGLQLVGPPGADGFLLRVAASVERALTQPSQSTNTA</sequence>
<protein>
    <submittedName>
        <fullName evidence="2">Amidase</fullName>
        <ecNumber evidence="2">3.5.1.4</ecNumber>
    </submittedName>
</protein>
<comment type="caution">
    <text evidence="2">The sequence shown here is derived from an EMBL/GenBank/DDBJ whole genome shotgun (WGS) entry which is preliminary data.</text>
</comment>
<evidence type="ECO:0000313" key="3">
    <source>
        <dbReference type="Proteomes" id="UP000050535"/>
    </source>
</evidence>
<feature type="domain" description="Amidase" evidence="1">
    <location>
        <begin position="10"/>
        <end position="54"/>
    </location>
</feature>
<dbReference type="InterPro" id="IPR023631">
    <property type="entry name" value="Amidase_dom"/>
</dbReference>
<proteinExistence type="predicted"/>
<dbReference type="Pfam" id="PF01425">
    <property type="entry name" value="Amidase"/>
    <property type="match status" value="1"/>
</dbReference>